<dbReference type="PROSITE" id="PS00723">
    <property type="entry name" value="POLYPRENYL_SYNTHASE_1"/>
    <property type="match status" value="1"/>
</dbReference>
<dbReference type="Pfam" id="PF00348">
    <property type="entry name" value="polyprenyl_synt"/>
    <property type="match status" value="1"/>
</dbReference>
<reference evidence="9" key="2">
    <citation type="submission" date="2025-08" db="UniProtKB">
        <authorList>
            <consortium name="RefSeq"/>
        </authorList>
    </citation>
    <scope>IDENTIFICATION</scope>
</reference>
<evidence type="ECO:0000256" key="4">
    <source>
        <dbReference type="ARBA" id="ARBA00022723"/>
    </source>
</evidence>
<dbReference type="InterPro" id="IPR000092">
    <property type="entry name" value="Polyprenyl_synt"/>
</dbReference>
<keyword evidence="3 7" id="KW-0808">Transferase</keyword>
<dbReference type="Gene3D" id="1.10.600.10">
    <property type="entry name" value="Farnesyl Diphosphate Synthase"/>
    <property type="match status" value="1"/>
</dbReference>
<dbReference type="CDD" id="cd00685">
    <property type="entry name" value="Trans_IPPS_HT"/>
    <property type="match status" value="1"/>
</dbReference>
<reference evidence="8" key="1">
    <citation type="journal article" date="2012" name="Nat. Commun.">
        <title>The genome of Prunus mume.</title>
        <authorList>
            <person name="Zhang Q."/>
            <person name="Chen W."/>
            <person name="Sun L."/>
            <person name="Zhao F."/>
            <person name="Huang B."/>
            <person name="Yang W."/>
            <person name="Tao Y."/>
            <person name="Wang J."/>
            <person name="Yuan Z."/>
            <person name="Fan G."/>
            <person name="Xing Z."/>
            <person name="Han C."/>
            <person name="Pan H."/>
            <person name="Zhong X."/>
            <person name="Shi W."/>
            <person name="Liang X."/>
            <person name="Du D."/>
            <person name="Sun F."/>
            <person name="Xu Z."/>
            <person name="Hao R."/>
            <person name="Lv T."/>
            <person name="Lv Y."/>
            <person name="Zheng Z."/>
            <person name="Sun M."/>
            <person name="Luo L."/>
            <person name="Cai M."/>
            <person name="Gao Y."/>
            <person name="Wang J."/>
            <person name="Yin Y."/>
            <person name="Xu X."/>
            <person name="Cheng T."/>
            <person name="Wang J."/>
        </authorList>
    </citation>
    <scope>NUCLEOTIDE SEQUENCE [LARGE SCALE GENOMIC DNA]</scope>
</reference>
<dbReference type="SUPFAM" id="SSF48576">
    <property type="entry name" value="Terpenoid synthases"/>
    <property type="match status" value="1"/>
</dbReference>
<dbReference type="GeneID" id="103325208"/>
<evidence type="ECO:0000256" key="1">
    <source>
        <dbReference type="ARBA" id="ARBA00001946"/>
    </source>
</evidence>
<dbReference type="InterPro" id="IPR008949">
    <property type="entry name" value="Isoprenoid_synthase_dom_sf"/>
</dbReference>
<comment type="cofactor">
    <cofactor evidence="1">
        <name>Mg(2+)</name>
        <dbReference type="ChEBI" id="CHEBI:18420"/>
    </cofactor>
</comment>
<evidence type="ECO:0000256" key="5">
    <source>
        <dbReference type="ARBA" id="ARBA00022842"/>
    </source>
</evidence>
<evidence type="ECO:0000256" key="2">
    <source>
        <dbReference type="ARBA" id="ARBA00006706"/>
    </source>
</evidence>
<dbReference type="Proteomes" id="UP000694861">
    <property type="component" value="Linkage group LG3"/>
</dbReference>
<dbReference type="InterPro" id="IPR033749">
    <property type="entry name" value="Polyprenyl_synt_CS"/>
</dbReference>
<keyword evidence="5" id="KW-0460">Magnesium</keyword>
<protein>
    <submittedName>
        <fullName evidence="9">Solanesyl diphosphate synthase 3, chloroplastic/mitochondrial</fullName>
    </submittedName>
</protein>
<proteinExistence type="inferred from homology"/>
<evidence type="ECO:0000256" key="6">
    <source>
        <dbReference type="ARBA" id="ARBA00023229"/>
    </source>
</evidence>
<keyword evidence="8" id="KW-1185">Reference proteome</keyword>
<organism evidence="8 9">
    <name type="scientific">Prunus mume</name>
    <name type="common">Japanese apricot</name>
    <name type="synonym">Armeniaca mume</name>
    <dbReference type="NCBI Taxonomy" id="102107"/>
    <lineage>
        <taxon>Eukaryota</taxon>
        <taxon>Viridiplantae</taxon>
        <taxon>Streptophyta</taxon>
        <taxon>Embryophyta</taxon>
        <taxon>Tracheophyta</taxon>
        <taxon>Spermatophyta</taxon>
        <taxon>Magnoliopsida</taxon>
        <taxon>eudicotyledons</taxon>
        <taxon>Gunneridae</taxon>
        <taxon>Pentapetalae</taxon>
        <taxon>rosids</taxon>
        <taxon>fabids</taxon>
        <taxon>Rosales</taxon>
        <taxon>Rosaceae</taxon>
        <taxon>Amygdaloideae</taxon>
        <taxon>Amygdaleae</taxon>
        <taxon>Prunus</taxon>
    </lineage>
</organism>
<evidence type="ECO:0000313" key="9">
    <source>
        <dbReference type="RefSeq" id="XP_016648171.1"/>
    </source>
</evidence>
<gene>
    <name evidence="9" type="primary">LOC103325208</name>
</gene>
<dbReference type="RefSeq" id="XP_016648171.1">
    <property type="nucleotide sequence ID" value="XM_016792685.1"/>
</dbReference>
<dbReference type="PANTHER" id="PTHR12001:SF69">
    <property type="entry name" value="ALL TRANS-POLYPRENYL-DIPHOSPHATE SYNTHASE PDSS1"/>
    <property type="match status" value="1"/>
</dbReference>
<evidence type="ECO:0000256" key="7">
    <source>
        <dbReference type="RuleBase" id="RU004466"/>
    </source>
</evidence>
<sequence length="441" mass="48686">MLFSRGFSRIGRNSFNGLCRCLLSRRMDAHQLFVSSIYSQSLSESTQKILGCRDFFSLGLPPVFHGYRHQIHHQSSSIVEEPLDPFSLVSDELSLIADRLRDMVVAEVPKLASAAEYFFKIGKIRLNGYMFEGGNSTIQEENNGICLMVQVLLLMSTALNVTVPEPPTLLREALSTELRARQQCIAEVTEMIHVASLLHDDVLDDADTRRGVGSLNCVMGNKLAVLAGDFLLSRACVALASLRNTEVVSLLSTVVEHLVTGETMQMTTTSDQRCSMEYYIQKTYFKTASLISNSCKAIAILAGHTAEVAMLAFEYGKNLGLAYQLIDDVLDFTGTSASLGKGSLSDIRHGIITAPILFAMEEFPQLRAVVEQGFDNPANVELALDYLGRSHGIHRTRELATKHANLAASAIESLPESEDEDVRRSRRALLDLTHIVITRIK</sequence>
<keyword evidence="6" id="KW-0414">Isoprene biosynthesis</keyword>
<comment type="similarity">
    <text evidence="2 7">Belongs to the FPP/GGPP synthase family.</text>
</comment>
<keyword evidence="4" id="KW-0479">Metal-binding</keyword>
<name>A0ABM1LL94_PRUMU</name>
<accession>A0ABM1LL94</accession>
<dbReference type="PANTHER" id="PTHR12001">
    <property type="entry name" value="GERANYLGERANYL PYROPHOSPHATE SYNTHASE"/>
    <property type="match status" value="1"/>
</dbReference>
<dbReference type="SFLD" id="SFLDS00005">
    <property type="entry name" value="Isoprenoid_Synthase_Type_I"/>
    <property type="match status" value="1"/>
</dbReference>
<evidence type="ECO:0000256" key="3">
    <source>
        <dbReference type="ARBA" id="ARBA00022679"/>
    </source>
</evidence>
<dbReference type="PROSITE" id="PS00444">
    <property type="entry name" value="POLYPRENYL_SYNTHASE_2"/>
    <property type="match status" value="1"/>
</dbReference>
<evidence type="ECO:0000313" key="8">
    <source>
        <dbReference type="Proteomes" id="UP000694861"/>
    </source>
</evidence>